<keyword evidence="2" id="KW-1185">Reference proteome</keyword>
<dbReference type="Proteomes" id="UP000004994">
    <property type="component" value="Chromosome 2"/>
</dbReference>
<reference evidence="1" key="2">
    <citation type="submission" date="2019-01" db="UniProtKB">
        <authorList>
            <consortium name="EnsemblPlants"/>
        </authorList>
    </citation>
    <scope>IDENTIFICATION</scope>
    <source>
        <strain evidence="1">cv. Heinz 1706</strain>
    </source>
</reference>
<proteinExistence type="predicted"/>
<dbReference type="AlphaFoldDB" id="A0A3Q7EX55"/>
<name>A0A3Q7EX55_SOLLC</name>
<organism evidence="1">
    <name type="scientific">Solanum lycopersicum</name>
    <name type="common">Tomato</name>
    <name type="synonym">Lycopersicon esculentum</name>
    <dbReference type="NCBI Taxonomy" id="4081"/>
    <lineage>
        <taxon>Eukaryota</taxon>
        <taxon>Viridiplantae</taxon>
        <taxon>Streptophyta</taxon>
        <taxon>Embryophyta</taxon>
        <taxon>Tracheophyta</taxon>
        <taxon>Spermatophyta</taxon>
        <taxon>Magnoliopsida</taxon>
        <taxon>eudicotyledons</taxon>
        <taxon>Gunneridae</taxon>
        <taxon>Pentapetalae</taxon>
        <taxon>asterids</taxon>
        <taxon>lamiids</taxon>
        <taxon>Solanales</taxon>
        <taxon>Solanaceae</taxon>
        <taxon>Solanoideae</taxon>
        <taxon>Solaneae</taxon>
        <taxon>Solanum</taxon>
        <taxon>Solanum subgen. Lycopersicon</taxon>
    </lineage>
</organism>
<reference evidence="1" key="1">
    <citation type="journal article" date="2012" name="Nature">
        <title>The tomato genome sequence provides insights into fleshy fruit evolution.</title>
        <authorList>
            <consortium name="Tomato Genome Consortium"/>
        </authorList>
    </citation>
    <scope>NUCLEOTIDE SEQUENCE [LARGE SCALE GENOMIC DNA]</scope>
    <source>
        <strain evidence="1">cv. Heinz 1706</strain>
    </source>
</reference>
<dbReference type="Gramene" id="Solyc02g032335.1.1">
    <property type="protein sequence ID" value="Solyc02g032335.1.1"/>
    <property type="gene ID" value="Solyc02g032335.1"/>
</dbReference>
<accession>A0A3Q7EX55</accession>
<evidence type="ECO:0000313" key="1">
    <source>
        <dbReference type="EnsemblPlants" id="Solyc02g032335.1.1"/>
    </source>
</evidence>
<protein>
    <submittedName>
        <fullName evidence="1">Uncharacterized protein</fullName>
    </submittedName>
</protein>
<dbReference type="EnsemblPlants" id="Solyc02g032335.1.1">
    <property type="protein sequence ID" value="Solyc02g032335.1.1"/>
    <property type="gene ID" value="Solyc02g032335.1"/>
</dbReference>
<sequence length="222" mass="25875">MFTWLMHALSNSVNSKLDVRTVDPQILLYIRKWKTEKISRKSRYHRMRIDPTLLCPLITQSQVNSSKLDERREMQLKHAFILTKNTQIINVRAKEEHSMMETTHYFLVVAKRAANFTLNWLKYLDLSKCLKSLTHEKKITRHCLIISGCCCDESASAVHCATISCFFEHHEKHPDPSAVHCATISCFFEHHEKHPDPSAVHCATISCFFEHHEKHPDPKVKQ</sequence>
<evidence type="ECO:0000313" key="2">
    <source>
        <dbReference type="Proteomes" id="UP000004994"/>
    </source>
</evidence>
<dbReference type="InParanoid" id="A0A3Q7EX55"/>